<dbReference type="Proteomes" id="UP000011087">
    <property type="component" value="Unassembled WGS sequence"/>
</dbReference>
<dbReference type="EnsemblProtists" id="EKX45725">
    <property type="protein sequence ID" value="EKX45725"/>
    <property type="gene ID" value="GUITHDRAFT_157843"/>
</dbReference>
<evidence type="ECO:0000256" key="2">
    <source>
        <dbReference type="ARBA" id="ARBA00038350"/>
    </source>
</evidence>
<dbReference type="GO" id="GO:0071513">
    <property type="term" value="C:phosphopantothenoylcysteine decarboxylase complex"/>
    <property type="evidence" value="ECO:0007669"/>
    <property type="project" value="TreeGrafter"/>
</dbReference>
<dbReference type="AlphaFoldDB" id="L1JCB1"/>
<dbReference type="Pfam" id="PF02441">
    <property type="entry name" value="Flavoprotein"/>
    <property type="match status" value="1"/>
</dbReference>
<organism evidence="4">
    <name type="scientific">Guillardia theta (strain CCMP2712)</name>
    <name type="common">Cryptophyte</name>
    <dbReference type="NCBI Taxonomy" id="905079"/>
    <lineage>
        <taxon>Eukaryota</taxon>
        <taxon>Cryptophyceae</taxon>
        <taxon>Pyrenomonadales</taxon>
        <taxon>Geminigeraceae</taxon>
        <taxon>Guillardia</taxon>
    </lineage>
</organism>
<keyword evidence="6" id="KW-1185">Reference proteome</keyword>
<accession>L1JCB1</accession>
<dbReference type="Gene3D" id="3.40.50.1950">
    <property type="entry name" value="Flavin prenyltransferase-like"/>
    <property type="match status" value="1"/>
</dbReference>
<evidence type="ECO:0000259" key="3">
    <source>
        <dbReference type="Pfam" id="PF02441"/>
    </source>
</evidence>
<keyword evidence="1" id="KW-0173">Coenzyme A biosynthesis</keyword>
<dbReference type="RefSeq" id="XP_005832705.1">
    <property type="nucleotide sequence ID" value="XM_005832648.1"/>
</dbReference>
<dbReference type="OrthoDB" id="1532798at2759"/>
<dbReference type="SUPFAM" id="SSF52507">
    <property type="entry name" value="Homo-oligomeric flavin-containing Cys decarboxylases, HFCD"/>
    <property type="match status" value="1"/>
</dbReference>
<dbReference type="HOGENOM" id="CLU_033319_3_2_1"/>
<dbReference type="eggNOG" id="KOG0672">
    <property type="taxonomic scope" value="Eukaryota"/>
</dbReference>
<dbReference type="EMBL" id="JH992998">
    <property type="protein sequence ID" value="EKX45725.1"/>
    <property type="molecule type" value="Genomic_DNA"/>
</dbReference>
<dbReference type="InterPro" id="IPR003382">
    <property type="entry name" value="Flavoprotein"/>
</dbReference>
<name>L1JCB1_GUITC</name>
<feature type="domain" description="Flavoprotein" evidence="3">
    <location>
        <begin position="1"/>
        <end position="172"/>
    </location>
</feature>
<dbReference type="PANTHER" id="PTHR14359:SF6">
    <property type="entry name" value="PHOSPHOPANTOTHENOYLCYSTEINE DECARBOXYLASE"/>
    <property type="match status" value="1"/>
</dbReference>
<dbReference type="GO" id="GO:0010181">
    <property type="term" value="F:FMN binding"/>
    <property type="evidence" value="ECO:0007669"/>
    <property type="project" value="TreeGrafter"/>
</dbReference>
<evidence type="ECO:0000256" key="1">
    <source>
        <dbReference type="ARBA" id="ARBA00022993"/>
    </source>
</evidence>
<dbReference type="PANTHER" id="PTHR14359">
    <property type="entry name" value="HOMO-OLIGOMERIC FLAVIN CONTAINING CYS DECARBOXYLASE FAMILY"/>
    <property type="match status" value="1"/>
</dbReference>
<dbReference type="InterPro" id="IPR036551">
    <property type="entry name" value="Flavin_trans-like"/>
</dbReference>
<proteinExistence type="inferred from homology"/>
<evidence type="ECO:0000313" key="5">
    <source>
        <dbReference type="EnsemblProtists" id="EKX45725"/>
    </source>
</evidence>
<sequence length="177" mass="19202">MRILLGLSGSVAAIKAKELVEGLGGAERVRVVVTGRATSFFDVDEVCTATGVKVYTDEDEWGAWKQRGDPVRHIELSQWADVLVIAPLSANTLAKLSWGMADNLLTSIARAWDFRKPMIAAPAMNTAMWHHPITSGQIQSMMRWGRNPHAVRQVLVCGQDGVGAMASVESIAASTRM</sequence>
<dbReference type="GeneID" id="17302392"/>
<protein>
    <recommendedName>
        <fullName evidence="3">Flavoprotein domain-containing protein</fullName>
    </recommendedName>
</protein>
<reference evidence="4 6" key="1">
    <citation type="journal article" date="2012" name="Nature">
        <title>Algal genomes reveal evolutionary mosaicism and the fate of nucleomorphs.</title>
        <authorList>
            <consortium name="DOE Joint Genome Institute"/>
            <person name="Curtis B.A."/>
            <person name="Tanifuji G."/>
            <person name="Burki F."/>
            <person name="Gruber A."/>
            <person name="Irimia M."/>
            <person name="Maruyama S."/>
            <person name="Arias M.C."/>
            <person name="Ball S.G."/>
            <person name="Gile G.H."/>
            <person name="Hirakawa Y."/>
            <person name="Hopkins J.F."/>
            <person name="Kuo A."/>
            <person name="Rensing S.A."/>
            <person name="Schmutz J."/>
            <person name="Symeonidi A."/>
            <person name="Elias M."/>
            <person name="Eveleigh R.J."/>
            <person name="Herman E.K."/>
            <person name="Klute M.J."/>
            <person name="Nakayama T."/>
            <person name="Obornik M."/>
            <person name="Reyes-Prieto A."/>
            <person name="Armbrust E.V."/>
            <person name="Aves S.J."/>
            <person name="Beiko R.G."/>
            <person name="Coutinho P."/>
            <person name="Dacks J.B."/>
            <person name="Durnford D.G."/>
            <person name="Fast N.M."/>
            <person name="Green B.R."/>
            <person name="Grisdale C.J."/>
            <person name="Hempel F."/>
            <person name="Henrissat B."/>
            <person name="Hoppner M.P."/>
            <person name="Ishida K."/>
            <person name="Kim E."/>
            <person name="Koreny L."/>
            <person name="Kroth P.G."/>
            <person name="Liu Y."/>
            <person name="Malik S.B."/>
            <person name="Maier U.G."/>
            <person name="McRose D."/>
            <person name="Mock T."/>
            <person name="Neilson J.A."/>
            <person name="Onodera N.T."/>
            <person name="Poole A.M."/>
            <person name="Pritham E.J."/>
            <person name="Richards T.A."/>
            <person name="Rocap G."/>
            <person name="Roy S.W."/>
            <person name="Sarai C."/>
            <person name="Schaack S."/>
            <person name="Shirato S."/>
            <person name="Slamovits C.H."/>
            <person name="Spencer D.F."/>
            <person name="Suzuki S."/>
            <person name="Worden A.Z."/>
            <person name="Zauner S."/>
            <person name="Barry K."/>
            <person name="Bell C."/>
            <person name="Bharti A.K."/>
            <person name="Crow J.A."/>
            <person name="Grimwood J."/>
            <person name="Kramer R."/>
            <person name="Lindquist E."/>
            <person name="Lucas S."/>
            <person name="Salamov A."/>
            <person name="McFadden G.I."/>
            <person name="Lane C.E."/>
            <person name="Keeling P.J."/>
            <person name="Gray M.W."/>
            <person name="Grigoriev I.V."/>
            <person name="Archibald J.M."/>
        </authorList>
    </citation>
    <scope>NUCLEOTIDE SEQUENCE</scope>
    <source>
        <strain evidence="4 6">CCMP2712</strain>
    </source>
</reference>
<gene>
    <name evidence="4" type="ORF">GUITHDRAFT_157843</name>
</gene>
<evidence type="ECO:0000313" key="6">
    <source>
        <dbReference type="Proteomes" id="UP000011087"/>
    </source>
</evidence>
<dbReference type="OMA" id="KGLACGD"/>
<dbReference type="STRING" id="905079.L1JCB1"/>
<dbReference type="GO" id="GO:0015937">
    <property type="term" value="P:coenzyme A biosynthetic process"/>
    <property type="evidence" value="ECO:0007669"/>
    <property type="project" value="UniProtKB-KW"/>
</dbReference>
<dbReference type="KEGG" id="gtt:GUITHDRAFT_157843"/>
<reference evidence="5" key="3">
    <citation type="submission" date="2016-03" db="UniProtKB">
        <authorList>
            <consortium name="EnsemblProtists"/>
        </authorList>
    </citation>
    <scope>IDENTIFICATION</scope>
</reference>
<comment type="similarity">
    <text evidence="2">Belongs to the HFCD (homooligomeric flavin containing Cys decarboxylase) superfamily.</text>
</comment>
<reference evidence="6" key="2">
    <citation type="submission" date="2012-11" db="EMBL/GenBank/DDBJ databases">
        <authorList>
            <person name="Kuo A."/>
            <person name="Curtis B.A."/>
            <person name="Tanifuji G."/>
            <person name="Burki F."/>
            <person name="Gruber A."/>
            <person name="Irimia M."/>
            <person name="Maruyama S."/>
            <person name="Arias M.C."/>
            <person name="Ball S.G."/>
            <person name="Gile G.H."/>
            <person name="Hirakawa Y."/>
            <person name="Hopkins J.F."/>
            <person name="Rensing S.A."/>
            <person name="Schmutz J."/>
            <person name="Symeonidi A."/>
            <person name="Elias M."/>
            <person name="Eveleigh R.J."/>
            <person name="Herman E.K."/>
            <person name="Klute M.J."/>
            <person name="Nakayama T."/>
            <person name="Obornik M."/>
            <person name="Reyes-Prieto A."/>
            <person name="Armbrust E.V."/>
            <person name="Aves S.J."/>
            <person name="Beiko R.G."/>
            <person name="Coutinho P."/>
            <person name="Dacks J.B."/>
            <person name="Durnford D.G."/>
            <person name="Fast N.M."/>
            <person name="Green B.R."/>
            <person name="Grisdale C."/>
            <person name="Hempe F."/>
            <person name="Henrissat B."/>
            <person name="Hoppner M.P."/>
            <person name="Ishida K.-I."/>
            <person name="Kim E."/>
            <person name="Koreny L."/>
            <person name="Kroth P.G."/>
            <person name="Liu Y."/>
            <person name="Malik S.-B."/>
            <person name="Maier U.G."/>
            <person name="McRose D."/>
            <person name="Mock T."/>
            <person name="Neilson J.A."/>
            <person name="Onodera N.T."/>
            <person name="Poole A.M."/>
            <person name="Pritham E.J."/>
            <person name="Richards T.A."/>
            <person name="Rocap G."/>
            <person name="Roy S.W."/>
            <person name="Sarai C."/>
            <person name="Schaack S."/>
            <person name="Shirato S."/>
            <person name="Slamovits C.H."/>
            <person name="Spencer D.F."/>
            <person name="Suzuki S."/>
            <person name="Worden A.Z."/>
            <person name="Zauner S."/>
            <person name="Barry K."/>
            <person name="Bell C."/>
            <person name="Bharti A.K."/>
            <person name="Crow J.A."/>
            <person name="Grimwood J."/>
            <person name="Kramer R."/>
            <person name="Lindquist E."/>
            <person name="Lucas S."/>
            <person name="Salamov A."/>
            <person name="McFadden G.I."/>
            <person name="Lane C.E."/>
            <person name="Keeling P.J."/>
            <person name="Gray M.W."/>
            <person name="Grigoriev I.V."/>
            <person name="Archibald J.M."/>
        </authorList>
    </citation>
    <scope>NUCLEOTIDE SEQUENCE</scope>
    <source>
        <strain evidence="6">CCMP2712</strain>
    </source>
</reference>
<evidence type="ECO:0000313" key="4">
    <source>
        <dbReference type="EMBL" id="EKX45725.1"/>
    </source>
</evidence>
<dbReference type="GO" id="GO:0004633">
    <property type="term" value="F:phosphopantothenoylcysteine decarboxylase activity"/>
    <property type="evidence" value="ECO:0007669"/>
    <property type="project" value="TreeGrafter"/>
</dbReference>
<dbReference type="PaxDb" id="55529-EKX45725"/>